<feature type="region of interest" description="Disordered" evidence="1">
    <location>
        <begin position="1"/>
        <end position="102"/>
    </location>
</feature>
<accession>A0A8S4EI66</accession>
<feature type="compositionally biased region" description="Basic and acidic residues" evidence="1">
    <location>
        <begin position="283"/>
        <end position="319"/>
    </location>
</feature>
<organism evidence="2 3">
    <name type="scientific">Plutella xylostella</name>
    <name type="common">Diamondback moth</name>
    <name type="synonym">Plutella maculipennis</name>
    <dbReference type="NCBI Taxonomy" id="51655"/>
    <lineage>
        <taxon>Eukaryota</taxon>
        <taxon>Metazoa</taxon>
        <taxon>Ecdysozoa</taxon>
        <taxon>Arthropoda</taxon>
        <taxon>Hexapoda</taxon>
        <taxon>Insecta</taxon>
        <taxon>Pterygota</taxon>
        <taxon>Neoptera</taxon>
        <taxon>Endopterygota</taxon>
        <taxon>Lepidoptera</taxon>
        <taxon>Glossata</taxon>
        <taxon>Ditrysia</taxon>
        <taxon>Yponomeutoidea</taxon>
        <taxon>Plutellidae</taxon>
        <taxon>Plutella</taxon>
    </lineage>
</organism>
<feature type="compositionally biased region" description="Basic residues" evidence="1">
    <location>
        <begin position="253"/>
        <end position="262"/>
    </location>
</feature>
<evidence type="ECO:0000313" key="2">
    <source>
        <dbReference type="EMBL" id="CAG9115664.1"/>
    </source>
</evidence>
<name>A0A8S4EI66_PLUXY</name>
<feature type="compositionally biased region" description="Basic and acidic residues" evidence="1">
    <location>
        <begin position="263"/>
        <end position="275"/>
    </location>
</feature>
<feature type="compositionally biased region" description="Basic and acidic residues" evidence="1">
    <location>
        <begin position="219"/>
        <end position="248"/>
    </location>
</feature>
<gene>
    <name evidence="2" type="ORF">PLXY2_LOCUS5671</name>
</gene>
<dbReference type="AlphaFoldDB" id="A0A8S4EI66"/>
<proteinExistence type="predicted"/>
<feature type="compositionally biased region" description="Basic residues" evidence="1">
    <location>
        <begin position="163"/>
        <end position="182"/>
    </location>
</feature>
<sequence length="589" mass="66991">MERRRHHSQPHHHHKGTYSRDPDSRSSFWSEVKRSNSDLRHDTGCSPECCPIQERLEDGRKPDCQCNNQRTQTSETRRERKQKDRKYENNMRSDRHNPPSPCGVTDCPNATDSYDSICLGPVASSDHLESIQHVDRAANDYVQTEIDDVNYYPLSPLPNCRCSRNRNRPRARRAIPHTHTNKARNTPENHEDAETEYDDRIAPSNKRISYDSSNYGENESSKSRRYETHSRNRSDSRREAPTYKREGFDSPANRRHYSREHRRGYETSSHRRQDNESPNYGYESERPRHRSDGYEDVPRKRREGYETESPRYKKNDYGMRTDAEENKQYSLECYCQKGKFMCYPSPGSTVPCHCKKRNQKNKGNQCLRPPSNCPSTASLRSNRACRNTSCQTPAHKSHQTAISPRPADPMGSTCSVVLESPPPIECPPSKVFVPQTILECPTPVVECPPQRVIIPPPIVEYTEPIMECPPPPQVIQCPQKAGECPSPLQECRSTEFSMQRVLCPPPTVVEMPPQRVVIPIVKCPKPAPTVCRRPPAPCVQAPCVQPPCVQAPCVQAPCVQDPCVQTSNCSCAGKEPGSDRCCNCGCCRS</sequence>
<dbReference type="EMBL" id="CAJHNJ030000017">
    <property type="protein sequence ID" value="CAG9115664.1"/>
    <property type="molecule type" value="Genomic_DNA"/>
</dbReference>
<evidence type="ECO:0000313" key="3">
    <source>
        <dbReference type="Proteomes" id="UP000653454"/>
    </source>
</evidence>
<keyword evidence="3" id="KW-1185">Reference proteome</keyword>
<dbReference type="Proteomes" id="UP000653454">
    <property type="component" value="Unassembled WGS sequence"/>
</dbReference>
<feature type="compositionally biased region" description="Basic and acidic residues" evidence="1">
    <location>
        <begin position="54"/>
        <end position="63"/>
    </location>
</feature>
<feature type="compositionally biased region" description="Basic residues" evidence="1">
    <location>
        <begin position="1"/>
        <end position="17"/>
    </location>
</feature>
<feature type="compositionally biased region" description="Basic and acidic residues" evidence="1">
    <location>
        <begin position="31"/>
        <end position="43"/>
    </location>
</feature>
<evidence type="ECO:0000256" key="1">
    <source>
        <dbReference type="SAM" id="MobiDB-lite"/>
    </source>
</evidence>
<feature type="compositionally biased region" description="Basic and acidic residues" evidence="1">
    <location>
        <begin position="75"/>
        <end position="97"/>
    </location>
</feature>
<protein>
    <submittedName>
        <fullName evidence="2">(diamondback moth) hypothetical protein</fullName>
    </submittedName>
</protein>
<comment type="caution">
    <text evidence="2">The sequence shown here is derived from an EMBL/GenBank/DDBJ whole genome shotgun (WGS) entry which is preliminary data.</text>
</comment>
<reference evidence="2" key="1">
    <citation type="submission" date="2020-11" db="EMBL/GenBank/DDBJ databases">
        <authorList>
            <person name="Whiteford S."/>
        </authorList>
    </citation>
    <scope>NUCLEOTIDE SEQUENCE</scope>
</reference>
<feature type="compositionally biased region" description="Polar residues" evidence="1">
    <location>
        <begin position="206"/>
        <end position="218"/>
    </location>
</feature>
<feature type="region of interest" description="Disordered" evidence="1">
    <location>
        <begin position="157"/>
        <end position="319"/>
    </location>
</feature>